<sequence>MALLFSIQELTTNDLIIDVNKGYMLQHIGSYSSNIKEQIVHTFIPINDFCNLSPKADICLYSSIKMKVNVLELTTMLTSNHNSYAFSNYDIDTVSKLNTKDITQVLSQHRSDIILKDTNSSTHFINNHFRYLTHNDNALPSTSFINSIDNNDALRFRAKAIDMIIKQLNNNIINFEYLSPIELRSFLTAVFSNIDTSYTITNIKESLNIFIKLVIGQTIYALRQCTTSIDNSLPSQPCIVISTIFLNTLTDNASIYSTYRLTPLPIVSNQHKYLYLNLPKMIAINSINKNLIVWNDFDTTQ</sequence>
<dbReference type="Proteomes" id="UP000663881">
    <property type="component" value="Unassembled WGS sequence"/>
</dbReference>
<dbReference type="EMBL" id="CAJOAY010004222">
    <property type="protein sequence ID" value="CAF4060409.1"/>
    <property type="molecule type" value="Genomic_DNA"/>
</dbReference>
<dbReference type="OrthoDB" id="10053732at2759"/>
<dbReference type="AlphaFoldDB" id="A0A819SDD6"/>
<name>A0A819SDD6_9BILA</name>
<dbReference type="EMBL" id="CAJNON010001902">
    <property type="protein sequence ID" value="CAF1491245.1"/>
    <property type="molecule type" value="Genomic_DNA"/>
</dbReference>
<organism evidence="2 3">
    <name type="scientific">Adineta steineri</name>
    <dbReference type="NCBI Taxonomy" id="433720"/>
    <lineage>
        <taxon>Eukaryota</taxon>
        <taxon>Metazoa</taxon>
        <taxon>Spiralia</taxon>
        <taxon>Gnathifera</taxon>
        <taxon>Rotifera</taxon>
        <taxon>Eurotatoria</taxon>
        <taxon>Bdelloidea</taxon>
        <taxon>Adinetida</taxon>
        <taxon>Adinetidae</taxon>
        <taxon>Adineta</taxon>
    </lineage>
</organism>
<protein>
    <submittedName>
        <fullName evidence="2">Uncharacterized protein</fullName>
    </submittedName>
</protein>
<proteinExistence type="predicted"/>
<feature type="non-terminal residue" evidence="2">
    <location>
        <position position="301"/>
    </location>
</feature>
<comment type="caution">
    <text evidence="2">The sequence shown here is derived from an EMBL/GenBank/DDBJ whole genome shotgun (WGS) entry which is preliminary data.</text>
</comment>
<accession>A0A819SDD6</accession>
<dbReference type="Proteomes" id="UP000663891">
    <property type="component" value="Unassembled WGS sequence"/>
</dbReference>
<evidence type="ECO:0000313" key="3">
    <source>
        <dbReference type="Proteomes" id="UP000663881"/>
    </source>
</evidence>
<reference evidence="2" key="1">
    <citation type="submission" date="2021-02" db="EMBL/GenBank/DDBJ databases">
        <authorList>
            <person name="Nowell W R."/>
        </authorList>
    </citation>
    <scope>NUCLEOTIDE SEQUENCE</scope>
</reference>
<evidence type="ECO:0000313" key="1">
    <source>
        <dbReference type="EMBL" id="CAF1491245.1"/>
    </source>
</evidence>
<gene>
    <name evidence="2" type="ORF">OKA104_LOCUS33347</name>
    <name evidence="1" type="ORF">VCS650_LOCUS41717</name>
</gene>
<evidence type="ECO:0000313" key="2">
    <source>
        <dbReference type="EMBL" id="CAF4060409.1"/>
    </source>
</evidence>